<keyword evidence="3" id="KW-1185">Reference proteome</keyword>
<reference evidence="3" key="1">
    <citation type="submission" date="2018-08" db="EMBL/GenBank/DDBJ databases">
        <authorList>
            <person name="Im W.T."/>
        </authorList>
    </citation>
    <scope>NUCLEOTIDE SEQUENCE [LARGE SCALE GENOMIC DNA]</scope>
    <source>
        <strain evidence="3">LA-28</strain>
    </source>
</reference>
<protein>
    <submittedName>
        <fullName evidence="2">Uncharacterized protein</fullName>
    </submittedName>
</protein>
<keyword evidence="1" id="KW-0732">Signal</keyword>
<gene>
    <name evidence="2" type="ORF">DY251_19525</name>
</gene>
<proteinExistence type="predicted"/>
<dbReference type="EMBL" id="QURN01000019">
    <property type="protein sequence ID" value="RFC64667.1"/>
    <property type="molecule type" value="Genomic_DNA"/>
</dbReference>
<comment type="caution">
    <text evidence="2">The sequence shown here is derived from an EMBL/GenBank/DDBJ whole genome shotgun (WGS) entry which is preliminary data.</text>
</comment>
<dbReference type="Proteomes" id="UP000262379">
    <property type="component" value="Unassembled WGS sequence"/>
</dbReference>
<evidence type="ECO:0000313" key="3">
    <source>
        <dbReference type="Proteomes" id="UP000262379"/>
    </source>
</evidence>
<sequence length="335" mass="35915">MKKSRKLALAGSVLVPVMMFGGEASAAVCAINAHVIQRTIELEGKVVAQITLSENLLILEEKRQREMLLAALKVVTKQESGSGQQTSMVVRKSAEAAANVNNQQRQAYAIADAKERYGTTGYNACDLQTKGQTFYAANQSMASKAQAVSSGTYFKPGDFASPRSWSQFATGNKSFDGESLFHGGDAAKDYINLVVGPPVEDVGQGAERNVFMLDKNRRDVRRSVSKEVMASIAAEYDPAGPRVALEELTKHWTGDDGGEKWAAAMADKPLRAALLDAVRIEAANIAVMAYQAKGSARTELALSSYALARINQIVQGGSTLPVVVSNRPDQRAAAQ</sequence>
<evidence type="ECO:0000313" key="2">
    <source>
        <dbReference type="EMBL" id="RFC64667.1"/>
    </source>
</evidence>
<feature type="chain" id="PRO_5016828624" evidence="1">
    <location>
        <begin position="27"/>
        <end position="335"/>
    </location>
</feature>
<name>A0A371X611_9HYPH</name>
<evidence type="ECO:0000256" key="1">
    <source>
        <dbReference type="SAM" id="SignalP"/>
    </source>
</evidence>
<dbReference type="AlphaFoldDB" id="A0A371X611"/>
<feature type="signal peptide" evidence="1">
    <location>
        <begin position="1"/>
        <end position="26"/>
    </location>
</feature>
<organism evidence="2 3">
    <name type="scientific">Mesorhizobium denitrificans</name>
    <dbReference type="NCBI Taxonomy" id="2294114"/>
    <lineage>
        <taxon>Bacteria</taxon>
        <taxon>Pseudomonadati</taxon>
        <taxon>Pseudomonadota</taxon>
        <taxon>Alphaproteobacteria</taxon>
        <taxon>Hyphomicrobiales</taxon>
        <taxon>Phyllobacteriaceae</taxon>
        <taxon>Mesorhizobium</taxon>
    </lineage>
</organism>
<dbReference type="RefSeq" id="WP_116625588.1">
    <property type="nucleotide sequence ID" value="NZ_QURN01000019.1"/>
</dbReference>
<accession>A0A371X611</accession>